<protein>
    <submittedName>
        <fullName evidence="1">Uncharacterized protein</fullName>
    </submittedName>
</protein>
<dbReference type="AlphaFoldDB" id="A0A0F9SKX4"/>
<organism evidence="1">
    <name type="scientific">marine sediment metagenome</name>
    <dbReference type="NCBI Taxonomy" id="412755"/>
    <lineage>
        <taxon>unclassified sequences</taxon>
        <taxon>metagenomes</taxon>
        <taxon>ecological metagenomes</taxon>
    </lineage>
</organism>
<gene>
    <name evidence="1" type="ORF">LCGC14_0839440</name>
</gene>
<dbReference type="SUPFAM" id="SSF53955">
    <property type="entry name" value="Lysozyme-like"/>
    <property type="match status" value="1"/>
</dbReference>
<accession>A0A0F9SKX4</accession>
<sequence>MIVKRLFLLIAIPAAFAAQPLMAETYSLAKANSARISDISFNLHDTSAQGPITLRQMQNTQLVQVKERSFKIQEGTGSTTHLKHLIAWAEAGHKGYDAIQLGAKKLPHKQPTQMTIGEIYAWINQTPNQPHAIGRYQFIPSTLQSLVIQAGLSESHKFTTGVQDALADILLEDAGFSSFMQGKISRHRFMTNLAKIWAGFPTATGRSYYHGYAGNRAVISWDRFDAIMKKIFPTKRG</sequence>
<reference evidence="1" key="1">
    <citation type="journal article" date="2015" name="Nature">
        <title>Complex archaea that bridge the gap between prokaryotes and eukaryotes.</title>
        <authorList>
            <person name="Spang A."/>
            <person name="Saw J.H."/>
            <person name="Jorgensen S.L."/>
            <person name="Zaremba-Niedzwiedzka K."/>
            <person name="Martijn J."/>
            <person name="Lind A.E."/>
            <person name="van Eijk R."/>
            <person name="Schleper C."/>
            <person name="Guy L."/>
            <person name="Ettema T.J."/>
        </authorList>
    </citation>
    <scope>NUCLEOTIDE SEQUENCE</scope>
</reference>
<comment type="caution">
    <text evidence="1">The sequence shown here is derived from an EMBL/GenBank/DDBJ whole genome shotgun (WGS) entry which is preliminary data.</text>
</comment>
<name>A0A0F9SKX4_9ZZZZ</name>
<dbReference type="EMBL" id="LAZR01002450">
    <property type="protein sequence ID" value="KKN29898.1"/>
    <property type="molecule type" value="Genomic_DNA"/>
</dbReference>
<dbReference type="InterPro" id="IPR023346">
    <property type="entry name" value="Lysozyme-like_dom_sf"/>
</dbReference>
<evidence type="ECO:0000313" key="1">
    <source>
        <dbReference type="EMBL" id="KKN29898.1"/>
    </source>
</evidence>
<proteinExistence type="predicted"/>
<dbReference type="Gene3D" id="1.10.530.10">
    <property type="match status" value="1"/>
</dbReference>